<feature type="compositionally biased region" description="Basic and acidic residues" evidence="1">
    <location>
        <begin position="153"/>
        <end position="172"/>
    </location>
</feature>
<proteinExistence type="predicted"/>
<reference evidence="3" key="1">
    <citation type="submission" date="2016-03" db="EMBL/GenBank/DDBJ databases">
        <authorList>
            <person name="Ploux O."/>
        </authorList>
    </citation>
    <scope>NUCLEOTIDE SEQUENCE [LARGE SCALE GENOMIC DNA]</scope>
    <source>
        <strain evidence="3">UK7</strain>
    </source>
</reference>
<dbReference type="Proteomes" id="UP000178129">
    <property type="component" value="Unassembled WGS sequence"/>
</dbReference>
<feature type="compositionally biased region" description="Polar residues" evidence="1">
    <location>
        <begin position="83"/>
        <end position="111"/>
    </location>
</feature>
<name>A0A1E1LBG3_9HELO</name>
<evidence type="ECO:0000313" key="3">
    <source>
        <dbReference type="Proteomes" id="UP000178129"/>
    </source>
</evidence>
<organism evidence="2 3">
    <name type="scientific">Rhynchosporium graminicola</name>
    <dbReference type="NCBI Taxonomy" id="2792576"/>
    <lineage>
        <taxon>Eukaryota</taxon>
        <taxon>Fungi</taxon>
        <taxon>Dikarya</taxon>
        <taxon>Ascomycota</taxon>
        <taxon>Pezizomycotina</taxon>
        <taxon>Leotiomycetes</taxon>
        <taxon>Helotiales</taxon>
        <taxon>Ploettnerulaceae</taxon>
        <taxon>Rhynchosporium</taxon>
    </lineage>
</organism>
<gene>
    <name evidence="2" type="ORF">RCO7_10869</name>
</gene>
<evidence type="ECO:0000313" key="2">
    <source>
        <dbReference type="EMBL" id="CZT07865.1"/>
    </source>
</evidence>
<comment type="caution">
    <text evidence="2">The sequence shown here is derived from an EMBL/GenBank/DDBJ whole genome shotgun (WGS) entry which is preliminary data.</text>
</comment>
<accession>A0A1E1LBG3</accession>
<dbReference type="InParanoid" id="A0A1E1LBG3"/>
<keyword evidence="3" id="KW-1185">Reference proteome</keyword>
<evidence type="ECO:0000256" key="1">
    <source>
        <dbReference type="SAM" id="MobiDB-lite"/>
    </source>
</evidence>
<feature type="region of interest" description="Disordered" evidence="1">
    <location>
        <begin position="83"/>
        <end position="172"/>
    </location>
</feature>
<dbReference type="AlphaFoldDB" id="A0A1E1LBG3"/>
<sequence length="209" mass="23933">MLIYAIIIRTISFQFTPRDDSDIVSTHGVYLTTRPRTPVFHGTYNDEFVSTLENELNHIVTQQIWRQIKEKRAAEVKAMTEQWNASDTESDVVSSPPISDLISETTLGNTSEDNKEEKATGFRLGKRRRGSTSDESVEEDKSVTTLHKRQRRSTCEENKEENGTTRISEDKKVEKNPARMKYFPFKSLETFASVMKRIILIAISVQSLP</sequence>
<protein>
    <submittedName>
        <fullName evidence="2">Uncharacterized protein</fullName>
    </submittedName>
</protein>
<dbReference type="EMBL" id="FJUW01000044">
    <property type="protein sequence ID" value="CZT07865.1"/>
    <property type="molecule type" value="Genomic_DNA"/>
</dbReference>